<dbReference type="SUPFAM" id="SSF54368">
    <property type="entry name" value="Glutamine synthetase, N-terminal domain"/>
    <property type="match status" value="1"/>
</dbReference>
<comment type="similarity">
    <text evidence="1">Belongs to the glutamine synthetase family.</text>
</comment>
<feature type="non-terminal residue" evidence="3">
    <location>
        <position position="1"/>
    </location>
</feature>
<gene>
    <name evidence="3" type="ORF">METZ01_LOCUS138975</name>
</gene>
<dbReference type="PANTHER" id="PTHR43407">
    <property type="entry name" value="GLUTAMINE SYNTHETASE"/>
    <property type="match status" value="1"/>
</dbReference>
<dbReference type="PANTHER" id="PTHR43407:SF1">
    <property type="entry name" value="LENGSIN"/>
    <property type="match status" value="1"/>
</dbReference>
<dbReference type="GO" id="GO:0016020">
    <property type="term" value="C:membrane"/>
    <property type="evidence" value="ECO:0007669"/>
    <property type="project" value="TreeGrafter"/>
</dbReference>
<accession>A0A381ZAZ8</accession>
<dbReference type="PROSITE" id="PS51986">
    <property type="entry name" value="GS_BETA_GRASP"/>
    <property type="match status" value="1"/>
</dbReference>
<evidence type="ECO:0000256" key="1">
    <source>
        <dbReference type="ARBA" id="ARBA00009897"/>
    </source>
</evidence>
<reference evidence="3" key="1">
    <citation type="submission" date="2018-05" db="EMBL/GenBank/DDBJ databases">
        <authorList>
            <person name="Lanie J.A."/>
            <person name="Ng W.-L."/>
            <person name="Kazmierczak K.M."/>
            <person name="Andrzejewski T.M."/>
            <person name="Davidsen T.M."/>
            <person name="Wayne K.J."/>
            <person name="Tettelin H."/>
            <person name="Glass J.I."/>
            <person name="Rusch D."/>
            <person name="Podicherti R."/>
            <person name="Tsui H.-C.T."/>
            <person name="Winkler M.E."/>
        </authorList>
    </citation>
    <scope>NUCLEOTIDE SEQUENCE</scope>
</reference>
<proteinExistence type="inferred from homology"/>
<feature type="domain" description="GS beta-grasp" evidence="2">
    <location>
        <begin position="28"/>
        <end position="129"/>
    </location>
</feature>
<dbReference type="GO" id="GO:0004356">
    <property type="term" value="F:glutamine synthetase activity"/>
    <property type="evidence" value="ECO:0007669"/>
    <property type="project" value="InterPro"/>
</dbReference>
<protein>
    <recommendedName>
        <fullName evidence="2">GS beta-grasp domain-containing protein</fullName>
    </recommendedName>
</protein>
<dbReference type="InterPro" id="IPR008147">
    <property type="entry name" value="Gln_synt_N"/>
</dbReference>
<dbReference type="AlphaFoldDB" id="A0A381ZAZ8"/>
<dbReference type="GO" id="GO:0006542">
    <property type="term" value="P:glutamine biosynthetic process"/>
    <property type="evidence" value="ECO:0007669"/>
    <property type="project" value="InterPro"/>
</dbReference>
<dbReference type="GO" id="GO:0005737">
    <property type="term" value="C:cytoplasm"/>
    <property type="evidence" value="ECO:0007669"/>
    <property type="project" value="TreeGrafter"/>
</dbReference>
<evidence type="ECO:0000313" key="3">
    <source>
        <dbReference type="EMBL" id="SVA86121.1"/>
    </source>
</evidence>
<name>A0A381ZAZ8_9ZZZZ</name>
<feature type="non-terminal residue" evidence="3">
    <location>
        <position position="150"/>
    </location>
</feature>
<dbReference type="InterPro" id="IPR036651">
    <property type="entry name" value="Gln_synt_N_sf"/>
</dbReference>
<sequence>VPDFVERFGLWSEAQRSAAVGIAQSAEKNLDTLRLSFADQHGVLRGKSLAADGTGAALRNGCSITSTLLAKDTSHRTVYPVWSEGGGFGLAEMAGARDVIMVPDPTTFRVLPWLSRTGWMLCDLYFPDGSSVPFSTRRVCQEVLTPLESR</sequence>
<dbReference type="EMBL" id="UINC01020529">
    <property type="protein sequence ID" value="SVA86121.1"/>
    <property type="molecule type" value="Genomic_DNA"/>
</dbReference>
<dbReference type="Gene3D" id="3.10.20.70">
    <property type="entry name" value="Glutamine synthetase, N-terminal domain"/>
    <property type="match status" value="1"/>
</dbReference>
<evidence type="ECO:0000259" key="2">
    <source>
        <dbReference type="PROSITE" id="PS51986"/>
    </source>
</evidence>
<organism evidence="3">
    <name type="scientific">marine metagenome</name>
    <dbReference type="NCBI Taxonomy" id="408172"/>
    <lineage>
        <taxon>unclassified sequences</taxon>
        <taxon>metagenomes</taxon>
        <taxon>ecological metagenomes</taxon>
    </lineage>
</organism>